<organism evidence="1 2">
    <name type="scientific">Glonium stellatum</name>
    <dbReference type="NCBI Taxonomy" id="574774"/>
    <lineage>
        <taxon>Eukaryota</taxon>
        <taxon>Fungi</taxon>
        <taxon>Dikarya</taxon>
        <taxon>Ascomycota</taxon>
        <taxon>Pezizomycotina</taxon>
        <taxon>Dothideomycetes</taxon>
        <taxon>Pleosporomycetidae</taxon>
        <taxon>Gloniales</taxon>
        <taxon>Gloniaceae</taxon>
        <taxon>Glonium</taxon>
    </lineage>
</organism>
<dbReference type="OrthoDB" id="4192220at2759"/>
<proteinExistence type="predicted"/>
<accession>A0A8E2JQK8</accession>
<dbReference type="AlphaFoldDB" id="A0A8E2JQK8"/>
<evidence type="ECO:0000313" key="1">
    <source>
        <dbReference type="EMBL" id="OCL05990.1"/>
    </source>
</evidence>
<name>A0A8E2JQK8_9PEZI</name>
<protein>
    <submittedName>
        <fullName evidence="1">Uncharacterized protein</fullName>
    </submittedName>
</protein>
<dbReference type="Proteomes" id="UP000250140">
    <property type="component" value="Unassembled WGS sequence"/>
</dbReference>
<gene>
    <name evidence="1" type="ORF">AOQ84DRAFT_87341</name>
</gene>
<dbReference type="EMBL" id="KV750161">
    <property type="protein sequence ID" value="OCL05990.1"/>
    <property type="molecule type" value="Genomic_DNA"/>
</dbReference>
<reference evidence="1 2" key="1">
    <citation type="journal article" date="2016" name="Nat. Commun.">
        <title>Ectomycorrhizal ecology is imprinted in the genome of the dominant symbiotic fungus Cenococcum geophilum.</title>
        <authorList>
            <consortium name="DOE Joint Genome Institute"/>
            <person name="Peter M."/>
            <person name="Kohler A."/>
            <person name="Ohm R.A."/>
            <person name="Kuo A."/>
            <person name="Krutzmann J."/>
            <person name="Morin E."/>
            <person name="Arend M."/>
            <person name="Barry K.W."/>
            <person name="Binder M."/>
            <person name="Choi C."/>
            <person name="Clum A."/>
            <person name="Copeland A."/>
            <person name="Grisel N."/>
            <person name="Haridas S."/>
            <person name="Kipfer T."/>
            <person name="LaButti K."/>
            <person name="Lindquist E."/>
            <person name="Lipzen A."/>
            <person name="Maire R."/>
            <person name="Meier B."/>
            <person name="Mihaltcheva S."/>
            <person name="Molinier V."/>
            <person name="Murat C."/>
            <person name="Poggeler S."/>
            <person name="Quandt C.A."/>
            <person name="Sperisen C."/>
            <person name="Tritt A."/>
            <person name="Tisserant E."/>
            <person name="Crous P.W."/>
            <person name="Henrissat B."/>
            <person name="Nehls U."/>
            <person name="Egli S."/>
            <person name="Spatafora J.W."/>
            <person name="Grigoriev I.V."/>
            <person name="Martin F.M."/>
        </authorList>
    </citation>
    <scope>NUCLEOTIDE SEQUENCE [LARGE SCALE GENOMIC DNA]</scope>
    <source>
        <strain evidence="1 2">CBS 207.34</strain>
    </source>
</reference>
<sequence>MHGFSVGMPVASDRLEPFYPILPVMGQLKTFSLNLQNDAARTYLFLSTIIAKLLQYLPHTVMNLGLDTAGLDGIPKHDHLCGSISKLIPQLHYLRLRVSSLCAELMSSLRHFNEEPDRPSSLGPVSQLRVAIIRLEIEPGNSQGPLAVCDCEHISARRFNPSLFAQNIFQLHEAGAFPHIQHFILVNKIGRSNPTRHGSHDYFTLRDIAQNCTTTFPCLPLQQYSSRGVPWLRFPYLIRNHQGEDLIGDREEISALLEGHLSWTELPNGSRLPPKTTKPVDKNHQLITASLLRRSTVVENCFREPQLWEREEIIGSPILRARTCDGIEEGIRAQEELPECWRFFYNRSTGGGSYLFRRSSPLFVRVGNFLQGCRSIYSLPRRSMIRFIVSIRSHGWFYG</sequence>
<keyword evidence="2" id="KW-1185">Reference proteome</keyword>
<evidence type="ECO:0000313" key="2">
    <source>
        <dbReference type="Proteomes" id="UP000250140"/>
    </source>
</evidence>